<dbReference type="PANTHER" id="PTHR48048:SF45">
    <property type="entry name" value="GLYCOSYLTRANSFERASE"/>
    <property type="match status" value="1"/>
</dbReference>
<evidence type="ECO:0000256" key="4">
    <source>
        <dbReference type="RuleBase" id="RU362057"/>
    </source>
</evidence>
<gene>
    <name evidence="6" type="primary">LOC111313535</name>
</gene>
<evidence type="ECO:0000313" key="6">
    <source>
        <dbReference type="RefSeq" id="XP_022769954.1"/>
    </source>
</evidence>
<dbReference type="OrthoDB" id="5835829at2759"/>
<accession>A0A6P6AYK0</accession>
<dbReference type="Proteomes" id="UP000515121">
    <property type="component" value="Unplaced"/>
</dbReference>
<dbReference type="EC" id="2.4.1.-" evidence="4"/>
<organism evidence="5 6">
    <name type="scientific">Durio zibethinus</name>
    <name type="common">Durian</name>
    <dbReference type="NCBI Taxonomy" id="66656"/>
    <lineage>
        <taxon>Eukaryota</taxon>
        <taxon>Viridiplantae</taxon>
        <taxon>Streptophyta</taxon>
        <taxon>Embryophyta</taxon>
        <taxon>Tracheophyta</taxon>
        <taxon>Spermatophyta</taxon>
        <taxon>Magnoliopsida</taxon>
        <taxon>eudicotyledons</taxon>
        <taxon>Gunneridae</taxon>
        <taxon>Pentapetalae</taxon>
        <taxon>rosids</taxon>
        <taxon>malvids</taxon>
        <taxon>Malvales</taxon>
        <taxon>Malvaceae</taxon>
        <taxon>Helicteroideae</taxon>
        <taxon>Durio</taxon>
    </lineage>
</organism>
<evidence type="ECO:0000256" key="1">
    <source>
        <dbReference type="ARBA" id="ARBA00009995"/>
    </source>
</evidence>
<dbReference type="GeneID" id="111313535"/>
<comment type="similarity">
    <text evidence="1 3">Belongs to the UDP-glycosyltransferase family.</text>
</comment>
<dbReference type="SUPFAM" id="SSF53756">
    <property type="entry name" value="UDP-Glycosyltransferase/glycogen phosphorylase"/>
    <property type="match status" value="1"/>
</dbReference>
<proteinExistence type="inferred from homology"/>
<dbReference type="InterPro" id="IPR050481">
    <property type="entry name" value="UDP-glycosyltransf_plant"/>
</dbReference>
<keyword evidence="3" id="KW-0328">Glycosyltransferase</keyword>
<dbReference type="AlphaFoldDB" id="A0A6P6AYK0"/>
<reference evidence="6" key="1">
    <citation type="submission" date="2025-08" db="UniProtKB">
        <authorList>
            <consortium name="RefSeq"/>
        </authorList>
    </citation>
    <scope>IDENTIFICATION</scope>
    <source>
        <tissue evidence="6">Fruit stalk</tissue>
    </source>
</reference>
<evidence type="ECO:0000256" key="2">
    <source>
        <dbReference type="ARBA" id="ARBA00022679"/>
    </source>
</evidence>
<name>A0A6P6AYK0_DURZI</name>
<dbReference type="RefSeq" id="XP_022769954.1">
    <property type="nucleotide sequence ID" value="XM_022914219.1"/>
</dbReference>
<protein>
    <recommendedName>
        <fullName evidence="4">Glycosyltransferase</fullName>
        <ecNumber evidence="4">2.4.1.-</ecNumber>
    </recommendedName>
</protein>
<evidence type="ECO:0000313" key="5">
    <source>
        <dbReference type="Proteomes" id="UP000515121"/>
    </source>
</evidence>
<keyword evidence="5" id="KW-1185">Reference proteome</keyword>
<dbReference type="FunFam" id="3.40.50.2000:FF:000056">
    <property type="entry name" value="Glycosyltransferase"/>
    <property type="match status" value="1"/>
</dbReference>
<keyword evidence="2 3" id="KW-0808">Transferase</keyword>
<dbReference type="GO" id="GO:0035251">
    <property type="term" value="F:UDP-glucosyltransferase activity"/>
    <property type="evidence" value="ECO:0007669"/>
    <property type="project" value="InterPro"/>
</dbReference>
<dbReference type="InterPro" id="IPR002213">
    <property type="entry name" value="UDP_glucos_trans"/>
</dbReference>
<dbReference type="PANTHER" id="PTHR48048">
    <property type="entry name" value="GLYCOSYLTRANSFERASE"/>
    <property type="match status" value="1"/>
</dbReference>
<sequence length="480" mass="53771">MEKIEVVFIPAPAIGHLVSNVEFAKRLRDQDDRFSVTVLIIDPLLEPKVQTYVRLLAASDARIRFINFPQMETDPLSNTKSPYIVGFEFLESHKSNIKEYIINHVLPNYAVSAALFVVDAFAAPMIDVANELSLPSYLFYTSGAATLGFMLHVVTRHDQVGRVFQASDGELVIPSFTNPVPCKVIPSLFFDENGGYIYTKNSMRRLKETKGIIVNSFEELEPQAVKSLVEYDIPPFYLVGPVLELRGHSSSMCDEVQNDEIMKWLDNQPPSTVVFICFGSLYCVVEPQAMEIARGLEQCGHRFLWSLPIRSPRNQGLGIRPSNCPNLKEILPEGFLQRTEGRGMVCGWAPQVEVLAHKSIGGFLSHCGWNSILESLWYGVPILTWPMHGEQQMNAFQMVKDLGLAVEMRLDYKLGDSDAVMADEIGKALNCLMDGDSEVRKRVKKMSEMSRKAVKNSNGSSFTSFARLTDLFLMGNANKP</sequence>
<dbReference type="KEGG" id="dzi:111313535"/>
<dbReference type="InterPro" id="IPR035595">
    <property type="entry name" value="UDP_glycos_trans_CS"/>
</dbReference>
<dbReference type="Gene3D" id="3.40.50.2000">
    <property type="entry name" value="Glycogen Phosphorylase B"/>
    <property type="match status" value="2"/>
</dbReference>
<evidence type="ECO:0000256" key="3">
    <source>
        <dbReference type="RuleBase" id="RU003718"/>
    </source>
</evidence>
<dbReference type="CDD" id="cd03784">
    <property type="entry name" value="GT1_Gtf-like"/>
    <property type="match status" value="1"/>
</dbReference>
<dbReference type="PROSITE" id="PS00375">
    <property type="entry name" value="UDPGT"/>
    <property type="match status" value="1"/>
</dbReference>
<dbReference type="Pfam" id="PF00201">
    <property type="entry name" value="UDPGT"/>
    <property type="match status" value="1"/>
</dbReference>